<name>A0ABU1TTL5_9FLAO</name>
<evidence type="ECO:0000256" key="1">
    <source>
        <dbReference type="SAM" id="SignalP"/>
    </source>
</evidence>
<dbReference type="RefSeq" id="WP_310028023.1">
    <property type="nucleotide sequence ID" value="NZ_JAVDVI010000017.1"/>
</dbReference>
<sequence>MKKTTSNFRGMSYALLTALAFTTVSCDDTEDTGSTTPPPGMVQAPNVNFTALTMDNKIAYYNARNLGSPTSTLEVTGLQPSEAILSIDYRPATGQLYALGSTSRLYLINEESGLATPLGSAAFSPAIVSQNATIDFNPTVDRIRLVTDSGQNLRLHPELGTVAATDGSINGGNNPKIGAVAYTNSMAGASSTMLYDIDFAEDKLYLQNPPNDGGLEEVGDLTVDFMGMGGFDIMPDNSVALATAINADGTHLYTINLTTAKAEMVGKFGMAVRSIAFKTNPVAFATSAANKLYRFNPTNPSENAVDLMGMMDGEMIVGLDFRPANGALYAITNQSRLLTVNTANGQVTPIGSALTPALSGTSFGFDFNPTVDRIRLVSNTGQNLRLHPDLGTVVFTDGNLNPGSPNVNAAAYTNNFASSTATTLYVLDATTNMLYTQTPPNDGVLVAVGAIGFDIDSENGFDIGGSSNMAFGLLTVNNMTAVYSFNLSTGAATKVADFNIDATAMAVGLGF</sequence>
<dbReference type="PROSITE" id="PS51257">
    <property type="entry name" value="PROKAR_LIPOPROTEIN"/>
    <property type="match status" value="1"/>
</dbReference>
<dbReference type="InterPro" id="IPR025507">
    <property type="entry name" value="DUF4394"/>
</dbReference>
<keyword evidence="1" id="KW-0732">Signal</keyword>
<dbReference type="SUPFAM" id="SSF82171">
    <property type="entry name" value="DPP6 N-terminal domain-like"/>
    <property type="match status" value="1"/>
</dbReference>
<feature type="domain" description="DUF4394" evidence="2">
    <location>
        <begin position="292"/>
        <end position="503"/>
    </location>
</feature>
<evidence type="ECO:0000313" key="4">
    <source>
        <dbReference type="Proteomes" id="UP001255185"/>
    </source>
</evidence>
<keyword evidence="4" id="KW-1185">Reference proteome</keyword>
<feature type="domain" description="DUF4394" evidence="2">
    <location>
        <begin position="59"/>
        <end position="276"/>
    </location>
</feature>
<organism evidence="3 4">
    <name type="scientific">Flavobacterium arsenatis</name>
    <dbReference type="NCBI Taxonomy" id="1484332"/>
    <lineage>
        <taxon>Bacteria</taxon>
        <taxon>Pseudomonadati</taxon>
        <taxon>Bacteroidota</taxon>
        <taxon>Flavobacteriia</taxon>
        <taxon>Flavobacteriales</taxon>
        <taxon>Flavobacteriaceae</taxon>
        <taxon>Flavobacterium</taxon>
    </lineage>
</organism>
<protein>
    <recommendedName>
        <fullName evidence="2">DUF4394 domain-containing protein</fullName>
    </recommendedName>
</protein>
<dbReference type="Proteomes" id="UP001255185">
    <property type="component" value="Unassembled WGS sequence"/>
</dbReference>
<accession>A0ABU1TTL5</accession>
<proteinExistence type="predicted"/>
<dbReference type="Pfam" id="PF14339">
    <property type="entry name" value="DUF4394"/>
    <property type="match status" value="2"/>
</dbReference>
<comment type="caution">
    <text evidence="3">The sequence shown here is derived from an EMBL/GenBank/DDBJ whole genome shotgun (WGS) entry which is preliminary data.</text>
</comment>
<evidence type="ECO:0000313" key="3">
    <source>
        <dbReference type="EMBL" id="MDR6969213.1"/>
    </source>
</evidence>
<feature type="chain" id="PRO_5047139847" description="DUF4394 domain-containing protein" evidence="1">
    <location>
        <begin position="27"/>
        <end position="511"/>
    </location>
</feature>
<reference evidence="3 4" key="1">
    <citation type="submission" date="2023-07" db="EMBL/GenBank/DDBJ databases">
        <title>Sorghum-associated microbial communities from plants grown in Nebraska, USA.</title>
        <authorList>
            <person name="Schachtman D."/>
        </authorList>
    </citation>
    <scope>NUCLEOTIDE SEQUENCE [LARGE SCALE GENOMIC DNA]</scope>
    <source>
        <strain evidence="3 4">3773</strain>
    </source>
</reference>
<gene>
    <name evidence="3" type="ORF">J2X31_003240</name>
</gene>
<dbReference type="EMBL" id="JAVDVI010000017">
    <property type="protein sequence ID" value="MDR6969213.1"/>
    <property type="molecule type" value="Genomic_DNA"/>
</dbReference>
<feature type="signal peptide" evidence="1">
    <location>
        <begin position="1"/>
        <end position="26"/>
    </location>
</feature>
<evidence type="ECO:0000259" key="2">
    <source>
        <dbReference type="Pfam" id="PF14339"/>
    </source>
</evidence>